<dbReference type="AlphaFoldDB" id="A0A347UKZ9"/>
<name>A0A347UKZ9_9RHOB</name>
<reference evidence="4 5" key="1">
    <citation type="submission" date="2018-09" db="EMBL/GenBank/DDBJ databases">
        <title>Profundibacter amoris BAR1 gen. nov., sp. nov., a new member of the Roseobacter clade isolated at Lokis Castle Vent Field on the Arctic Mid-Oceanic Ridge.</title>
        <authorList>
            <person name="Le Moine Bauer S."/>
            <person name="Sjoeberg A.G."/>
            <person name="L'Haridon S."/>
            <person name="Stokke R."/>
            <person name="Roalkvam I."/>
            <person name="Steen I.H."/>
            <person name="Dahle H."/>
        </authorList>
    </citation>
    <scope>NUCLEOTIDE SEQUENCE [LARGE SCALE GENOMIC DNA]</scope>
    <source>
        <strain evidence="4 5">BAR1</strain>
    </source>
</reference>
<keyword evidence="2" id="KW-0597">Phosphoprotein</keyword>
<dbReference type="Gene3D" id="1.20.120.160">
    <property type="entry name" value="HPT domain"/>
    <property type="match status" value="1"/>
</dbReference>
<dbReference type="EMBL" id="CP032125">
    <property type="protein sequence ID" value="AXX99527.1"/>
    <property type="molecule type" value="Genomic_DNA"/>
</dbReference>
<dbReference type="GO" id="GO:0000160">
    <property type="term" value="P:phosphorelay signal transduction system"/>
    <property type="evidence" value="ECO:0007669"/>
    <property type="project" value="UniProtKB-KW"/>
</dbReference>
<dbReference type="Proteomes" id="UP000261704">
    <property type="component" value="Chromosome"/>
</dbReference>
<evidence type="ECO:0000256" key="2">
    <source>
        <dbReference type="PROSITE-ProRule" id="PRU00110"/>
    </source>
</evidence>
<dbReference type="RefSeq" id="WP_118944178.1">
    <property type="nucleotide sequence ID" value="NZ_CP032125.1"/>
</dbReference>
<dbReference type="GO" id="GO:0004672">
    <property type="term" value="F:protein kinase activity"/>
    <property type="evidence" value="ECO:0007669"/>
    <property type="project" value="UniProtKB-ARBA"/>
</dbReference>
<dbReference type="PROSITE" id="PS50894">
    <property type="entry name" value="HPT"/>
    <property type="match status" value="1"/>
</dbReference>
<evidence type="ECO:0000259" key="3">
    <source>
        <dbReference type="PROSITE" id="PS50894"/>
    </source>
</evidence>
<organism evidence="4 5">
    <name type="scientific">Profundibacter amoris</name>
    <dbReference type="NCBI Taxonomy" id="2171755"/>
    <lineage>
        <taxon>Bacteria</taxon>
        <taxon>Pseudomonadati</taxon>
        <taxon>Pseudomonadota</taxon>
        <taxon>Alphaproteobacteria</taxon>
        <taxon>Rhodobacterales</taxon>
        <taxon>Paracoccaceae</taxon>
        <taxon>Profundibacter</taxon>
    </lineage>
</organism>
<feature type="modified residue" description="Phosphohistidine" evidence="2">
    <location>
        <position position="51"/>
    </location>
</feature>
<accession>A0A347UKZ9</accession>
<dbReference type="InterPro" id="IPR008207">
    <property type="entry name" value="Sig_transdc_His_kin_Hpt_dom"/>
</dbReference>
<dbReference type="OrthoDB" id="7867809at2"/>
<evidence type="ECO:0000256" key="1">
    <source>
        <dbReference type="ARBA" id="ARBA00023012"/>
    </source>
</evidence>
<dbReference type="Pfam" id="PF01627">
    <property type="entry name" value="Hpt"/>
    <property type="match status" value="1"/>
</dbReference>
<protein>
    <submittedName>
        <fullName evidence="4">Hpt domain-containing protein</fullName>
    </submittedName>
</protein>
<dbReference type="SUPFAM" id="SSF47226">
    <property type="entry name" value="Histidine-containing phosphotransfer domain, HPT domain"/>
    <property type="match status" value="1"/>
</dbReference>
<sequence>MISWERVNELRDEVGIEDFREVVAMFLEEVEDTMVRMIAVPDLSRLEEDMHFLKGSALNLGFLQFSELCQAGEKAAAGGQADTVDLDEIFESYAASKSVFSKKFGCMKAA</sequence>
<proteinExistence type="predicted"/>
<evidence type="ECO:0000313" key="4">
    <source>
        <dbReference type="EMBL" id="AXX99527.1"/>
    </source>
</evidence>
<feature type="domain" description="HPt" evidence="3">
    <location>
        <begin position="12"/>
        <end position="107"/>
    </location>
</feature>
<evidence type="ECO:0000313" key="5">
    <source>
        <dbReference type="Proteomes" id="UP000261704"/>
    </source>
</evidence>
<dbReference type="KEGG" id="pamo:BAR1_17270"/>
<keyword evidence="1" id="KW-0902">Two-component regulatory system</keyword>
<keyword evidence="5" id="KW-1185">Reference proteome</keyword>
<gene>
    <name evidence="4" type="ORF">BAR1_17270</name>
</gene>
<dbReference type="InterPro" id="IPR036641">
    <property type="entry name" value="HPT_dom_sf"/>
</dbReference>